<protein>
    <recommendedName>
        <fullName evidence="3">Altered inheritance of mitochondria protein 9, mitochondrial</fullName>
    </recommendedName>
    <alternativeName>
        <fullName evidence="6">Found in mitochondrial proteome protein 29</fullName>
    </alternativeName>
</protein>
<organism evidence="8 9">
    <name type="scientific">Penicillium decumbens</name>
    <dbReference type="NCBI Taxonomy" id="69771"/>
    <lineage>
        <taxon>Eukaryota</taxon>
        <taxon>Fungi</taxon>
        <taxon>Dikarya</taxon>
        <taxon>Ascomycota</taxon>
        <taxon>Pezizomycotina</taxon>
        <taxon>Eurotiomycetes</taxon>
        <taxon>Eurotiomycetidae</taxon>
        <taxon>Eurotiales</taxon>
        <taxon>Aspergillaceae</taxon>
        <taxon>Penicillium</taxon>
    </lineage>
</organism>
<evidence type="ECO:0000256" key="4">
    <source>
        <dbReference type="ARBA" id="ARBA00022946"/>
    </source>
</evidence>
<dbReference type="EMBL" id="MDYL01000034">
    <property type="protein sequence ID" value="OQD68515.1"/>
    <property type="molecule type" value="Genomic_DNA"/>
</dbReference>
<evidence type="ECO:0000256" key="6">
    <source>
        <dbReference type="ARBA" id="ARBA00031849"/>
    </source>
</evidence>
<dbReference type="InterPro" id="IPR011009">
    <property type="entry name" value="Kinase-like_dom_sf"/>
</dbReference>
<dbReference type="InterPro" id="IPR051035">
    <property type="entry name" value="Mito_inheritance_9"/>
</dbReference>
<keyword evidence="5" id="KW-0496">Mitochondrion</keyword>
<name>A0A1V6NUW1_PENDC</name>
<dbReference type="PANTHER" id="PTHR36091">
    <property type="entry name" value="ALTERED INHERITANCE OF MITOCHONDRIA PROTEIN 9, MITOCHONDRIAL"/>
    <property type="match status" value="1"/>
</dbReference>
<dbReference type="Proteomes" id="UP000191522">
    <property type="component" value="Unassembled WGS sequence"/>
</dbReference>
<comment type="subcellular location">
    <subcellularLocation>
        <location evidence="1">Mitochondrion</location>
    </subcellularLocation>
</comment>
<dbReference type="SUPFAM" id="SSF56112">
    <property type="entry name" value="Protein kinase-like (PK-like)"/>
    <property type="match status" value="1"/>
</dbReference>
<keyword evidence="4" id="KW-0809">Transit peptide</keyword>
<dbReference type="OMA" id="WILEDKA"/>
<dbReference type="OrthoDB" id="10003767at2759"/>
<dbReference type="Pfam" id="PF01636">
    <property type="entry name" value="APH"/>
    <property type="match status" value="1"/>
</dbReference>
<dbReference type="PANTHER" id="PTHR36091:SF1">
    <property type="entry name" value="ALTERED INHERITANCE OF MITOCHONDRIA PROTEIN 9, MITOCHONDRIAL"/>
    <property type="match status" value="1"/>
</dbReference>
<dbReference type="AlphaFoldDB" id="A0A1V6NUW1"/>
<comment type="similarity">
    <text evidence="2">Belongs to the AIM9 family.</text>
</comment>
<evidence type="ECO:0000256" key="2">
    <source>
        <dbReference type="ARBA" id="ARBA00005543"/>
    </source>
</evidence>
<evidence type="ECO:0000313" key="8">
    <source>
        <dbReference type="EMBL" id="OQD68515.1"/>
    </source>
</evidence>
<evidence type="ECO:0000256" key="3">
    <source>
        <dbReference type="ARBA" id="ARBA00016197"/>
    </source>
</evidence>
<evidence type="ECO:0000259" key="7">
    <source>
        <dbReference type="Pfam" id="PF01636"/>
    </source>
</evidence>
<evidence type="ECO:0000256" key="1">
    <source>
        <dbReference type="ARBA" id="ARBA00004173"/>
    </source>
</evidence>
<feature type="domain" description="Aminoglycoside phosphotransferase" evidence="7">
    <location>
        <begin position="199"/>
        <end position="286"/>
    </location>
</feature>
<dbReference type="Gene3D" id="3.90.1200.10">
    <property type="match status" value="1"/>
</dbReference>
<evidence type="ECO:0000313" key="9">
    <source>
        <dbReference type="Proteomes" id="UP000191522"/>
    </source>
</evidence>
<evidence type="ECO:0000256" key="5">
    <source>
        <dbReference type="ARBA" id="ARBA00023128"/>
    </source>
</evidence>
<dbReference type="InterPro" id="IPR002575">
    <property type="entry name" value="Aminoglycoside_PTrfase"/>
</dbReference>
<accession>A0A1V6NUW1</accession>
<sequence length="484" mass="56020">MTMNKILSKLCGLSNRHLPTEPRLHRSRNMRLFSYLRSGGREPPARELDLYLETPDGLNKRICEEDLYRYTKHRWLFNEEDQLSQRYLKFNLQQLVRVGIDACDGARHCIRVTKCAEGLHNKAFILEMDNGSEVFAKLPNPNAGPAHFTVASEVATHELLRRVFNVPVPRVLSWSCNSANNLVGAEYIIEEKAPGWSTWIKSHARPRMNYYRSSQNSELPEDGVALLEKYMDVSSYLVPHPNDTASALNVLWHPDLHLDNIFVDPDTCQITRAVDWQSARVAPLFYQSAVPRLCRHPRPVREGWVVPVRPEGFENLTQDEQKKIDDDLESEVLHKYYEAQVYKRAPLHWDVLKQPTIPIIRKPVWLVSGVWENRDLFFLREALMAITAHWNQLIPNTPCPIAFSDADINLHSQEEENVTGVGQMLLLFREEAILPVDGMVEPEDYDVARENCRKFKDNFIGLAKDDKERELFRNLWPYQEPGSI</sequence>
<dbReference type="GO" id="GO:0005739">
    <property type="term" value="C:mitochondrion"/>
    <property type="evidence" value="ECO:0007669"/>
    <property type="project" value="UniProtKB-SubCell"/>
</dbReference>
<reference evidence="9" key="1">
    <citation type="journal article" date="2017" name="Nat. Microbiol.">
        <title>Global analysis of biosynthetic gene clusters reveals vast potential of secondary metabolite production in Penicillium species.</title>
        <authorList>
            <person name="Nielsen J.C."/>
            <person name="Grijseels S."/>
            <person name="Prigent S."/>
            <person name="Ji B."/>
            <person name="Dainat J."/>
            <person name="Nielsen K.F."/>
            <person name="Frisvad J.C."/>
            <person name="Workman M."/>
            <person name="Nielsen J."/>
        </authorList>
    </citation>
    <scope>NUCLEOTIDE SEQUENCE [LARGE SCALE GENOMIC DNA]</scope>
    <source>
        <strain evidence="9">IBT 11843</strain>
    </source>
</reference>
<keyword evidence="9" id="KW-1185">Reference proteome</keyword>
<comment type="caution">
    <text evidence="8">The sequence shown here is derived from an EMBL/GenBank/DDBJ whole genome shotgun (WGS) entry which is preliminary data.</text>
</comment>
<gene>
    <name evidence="8" type="ORF">PENDEC_c034G02627</name>
</gene>
<proteinExistence type="inferred from homology"/>